<dbReference type="HAMAP" id="MF_01875">
    <property type="entry name" value="Prokaryotic_Ku"/>
    <property type="match status" value="1"/>
</dbReference>
<dbReference type="Gene3D" id="2.40.290.10">
    <property type="match status" value="1"/>
</dbReference>
<dbReference type="PANTHER" id="PTHR41251">
    <property type="entry name" value="NON-HOMOLOGOUS END JOINING PROTEIN KU"/>
    <property type="match status" value="1"/>
</dbReference>
<dbReference type="Pfam" id="PF02735">
    <property type="entry name" value="Ku"/>
    <property type="match status" value="1"/>
</dbReference>
<dbReference type="InterPro" id="IPR006164">
    <property type="entry name" value="DNA_bd_Ku70/Ku80"/>
</dbReference>
<evidence type="ECO:0000256" key="4">
    <source>
        <dbReference type="SAM" id="MobiDB-lite"/>
    </source>
</evidence>
<comment type="subunit">
    <text evidence="3">Homodimer. Interacts with LigD.</text>
</comment>
<keyword evidence="3" id="KW-0234">DNA repair</keyword>
<feature type="domain" description="Ku" evidence="5">
    <location>
        <begin position="52"/>
        <end position="181"/>
    </location>
</feature>
<dbReference type="EMBL" id="VDFQ02000001">
    <property type="protein sequence ID" value="KAA1424817.1"/>
    <property type="molecule type" value="Genomic_DNA"/>
</dbReference>
<dbReference type="CDD" id="cd00789">
    <property type="entry name" value="KU_like"/>
    <property type="match status" value="1"/>
</dbReference>
<dbReference type="OrthoDB" id="9795084at2"/>
<evidence type="ECO:0000313" key="6">
    <source>
        <dbReference type="EMBL" id="KAA1424817.1"/>
    </source>
</evidence>
<keyword evidence="2 3" id="KW-0233">DNA recombination</keyword>
<sequence length="319" mass="35064">MRAMWKGTVSFGLVSIPIKMYGATATHDISFRQVRRSDGSRVKYKRVAEADGEVVEYSEIAKGYELPDGRMVVLTDDDMEQLPLPTKKVVDVLEFVPLEQIDPILYNKSYFLEPDTNAGLKPYLLLREALESSDMVAVVKVTIGTREQMATIRVRDGVLTMSTLLWADEVRKPEFGFLGEDLDLRPQEVKMAQALLASMEGDFDPEEYTDEYEVALDELVEAKLEGNEVLQPAVGEGEEESDNVVDLMAALQASIDRAKKGEGEPVAGVDQDEKPAKKKPAAKKSAAKKAPAKKAAKKQPAKKAAAKKTTAKKAAKKAS</sequence>
<evidence type="ECO:0000256" key="2">
    <source>
        <dbReference type="ARBA" id="ARBA00023172"/>
    </source>
</evidence>
<organism evidence="6 7">
    <name type="scientific">Mumia zhuanghuii</name>
    <dbReference type="NCBI Taxonomy" id="2585211"/>
    <lineage>
        <taxon>Bacteria</taxon>
        <taxon>Bacillati</taxon>
        <taxon>Actinomycetota</taxon>
        <taxon>Actinomycetes</taxon>
        <taxon>Propionibacteriales</taxon>
        <taxon>Nocardioidaceae</taxon>
        <taxon>Mumia</taxon>
    </lineage>
</organism>
<dbReference type="SUPFAM" id="SSF100939">
    <property type="entry name" value="SPOC domain-like"/>
    <property type="match status" value="1"/>
</dbReference>
<dbReference type="Proteomes" id="UP000307768">
    <property type="component" value="Unassembled WGS sequence"/>
</dbReference>
<evidence type="ECO:0000259" key="5">
    <source>
        <dbReference type="SMART" id="SM00559"/>
    </source>
</evidence>
<protein>
    <recommendedName>
        <fullName evidence="3">Non-homologous end joining protein Ku</fullName>
    </recommendedName>
</protein>
<reference evidence="6 7" key="1">
    <citation type="submission" date="2019-09" db="EMBL/GenBank/DDBJ databases">
        <title>Mumia zhuanghuii sp. nov. isolated from the intestinal contents of plateau pika (Ochotona curzoniae) in the Qinghai-Tibet plateau of China.</title>
        <authorList>
            <person name="Tian Z."/>
        </authorList>
    </citation>
    <scope>NUCLEOTIDE SEQUENCE [LARGE SCALE GENOMIC DNA]</scope>
    <source>
        <strain evidence="7">350</strain>
    </source>
</reference>
<keyword evidence="1 3" id="KW-0238">DNA-binding</keyword>
<comment type="similarity">
    <text evidence="3">Belongs to the prokaryotic Ku family.</text>
</comment>
<dbReference type="GO" id="GO:0006303">
    <property type="term" value="P:double-strand break repair via nonhomologous end joining"/>
    <property type="evidence" value="ECO:0007669"/>
    <property type="project" value="UniProtKB-UniRule"/>
</dbReference>
<feature type="compositionally biased region" description="Basic residues" evidence="4">
    <location>
        <begin position="276"/>
        <end position="319"/>
    </location>
</feature>
<evidence type="ECO:0000256" key="3">
    <source>
        <dbReference type="HAMAP-Rule" id="MF_01875"/>
    </source>
</evidence>
<name>A0A5Q6S359_9ACTN</name>
<keyword evidence="3" id="KW-0227">DNA damage</keyword>
<evidence type="ECO:0000313" key="7">
    <source>
        <dbReference type="Proteomes" id="UP000307768"/>
    </source>
</evidence>
<comment type="function">
    <text evidence="3">With LigD forms a non-homologous end joining (NHEJ) DNA repair enzyme, which repairs dsDNA breaks with reduced fidelity. Binds linear dsDNA with 5'- and 3'- overhangs but not closed circular dsDNA nor ssDNA. Recruits and stimulates the ligase activity of LigD.</text>
</comment>
<dbReference type="RefSeq" id="WP_149767968.1">
    <property type="nucleotide sequence ID" value="NZ_VDFQ02000001.1"/>
</dbReference>
<dbReference type="GO" id="GO:0003690">
    <property type="term" value="F:double-stranded DNA binding"/>
    <property type="evidence" value="ECO:0007669"/>
    <property type="project" value="UniProtKB-UniRule"/>
</dbReference>
<dbReference type="SMART" id="SM00559">
    <property type="entry name" value="Ku78"/>
    <property type="match status" value="1"/>
</dbReference>
<comment type="caution">
    <text evidence="6">The sequence shown here is derived from an EMBL/GenBank/DDBJ whole genome shotgun (WGS) entry which is preliminary data.</text>
</comment>
<dbReference type="GO" id="GO:0006310">
    <property type="term" value="P:DNA recombination"/>
    <property type="evidence" value="ECO:0007669"/>
    <property type="project" value="UniProtKB-KW"/>
</dbReference>
<accession>A0A5Q6S359</accession>
<dbReference type="InterPro" id="IPR016194">
    <property type="entry name" value="SPOC-like_C_dom_sf"/>
</dbReference>
<dbReference type="InterPro" id="IPR009187">
    <property type="entry name" value="Prok_Ku"/>
</dbReference>
<dbReference type="PIRSF" id="PIRSF006493">
    <property type="entry name" value="Prok_Ku"/>
    <property type="match status" value="1"/>
</dbReference>
<dbReference type="FunFam" id="2.40.290.10:FF:000004">
    <property type="entry name" value="Non-homologous end joining protein Ku"/>
    <property type="match status" value="1"/>
</dbReference>
<gene>
    <name evidence="3" type="primary">ku</name>
    <name evidence="6" type="ORF">FE697_002575</name>
</gene>
<proteinExistence type="inferred from homology"/>
<evidence type="ECO:0000256" key="1">
    <source>
        <dbReference type="ARBA" id="ARBA00023125"/>
    </source>
</evidence>
<dbReference type="AlphaFoldDB" id="A0A5Q6S359"/>
<dbReference type="NCBIfam" id="TIGR02772">
    <property type="entry name" value="Ku_bact"/>
    <property type="match status" value="1"/>
</dbReference>
<feature type="region of interest" description="Disordered" evidence="4">
    <location>
        <begin position="259"/>
        <end position="319"/>
    </location>
</feature>
<dbReference type="PANTHER" id="PTHR41251:SF1">
    <property type="entry name" value="NON-HOMOLOGOUS END JOINING PROTEIN KU"/>
    <property type="match status" value="1"/>
</dbReference>